<dbReference type="AlphaFoldDB" id="A0A840GBV5"/>
<comment type="caution">
    <text evidence="1">The sequence shown here is derived from an EMBL/GenBank/DDBJ whole genome shotgun (WGS) entry which is preliminary data.</text>
</comment>
<proteinExistence type="predicted"/>
<gene>
    <name evidence="1" type="ORF">GGD90_002752</name>
</gene>
<organism evidence="1 2">
    <name type="scientific">Rhodocyclus tenuis</name>
    <name type="common">Rhodospirillum tenue</name>
    <dbReference type="NCBI Taxonomy" id="1066"/>
    <lineage>
        <taxon>Bacteria</taxon>
        <taxon>Pseudomonadati</taxon>
        <taxon>Pseudomonadota</taxon>
        <taxon>Betaproteobacteria</taxon>
        <taxon>Rhodocyclales</taxon>
        <taxon>Rhodocyclaceae</taxon>
        <taxon>Rhodocyclus</taxon>
    </lineage>
</organism>
<reference evidence="1 2" key="1">
    <citation type="submission" date="2020-08" db="EMBL/GenBank/DDBJ databases">
        <title>Genome sequencing of Purple Non-Sulfur Bacteria from various extreme environments.</title>
        <authorList>
            <person name="Mayer M."/>
        </authorList>
    </citation>
    <scope>NUCLEOTIDE SEQUENCE [LARGE SCALE GENOMIC DNA]</scope>
    <source>
        <strain evidence="1 2">2761</strain>
    </source>
</reference>
<evidence type="ECO:0000313" key="1">
    <source>
        <dbReference type="EMBL" id="MBB4248360.1"/>
    </source>
</evidence>
<protein>
    <submittedName>
        <fullName evidence="1">Uncharacterized protein</fullName>
    </submittedName>
</protein>
<dbReference type="EMBL" id="JACIGE010000010">
    <property type="protein sequence ID" value="MBB4248360.1"/>
    <property type="molecule type" value="Genomic_DNA"/>
</dbReference>
<dbReference type="Proteomes" id="UP000587070">
    <property type="component" value="Unassembled WGS sequence"/>
</dbReference>
<keyword evidence="2" id="KW-1185">Reference proteome</keyword>
<evidence type="ECO:0000313" key="2">
    <source>
        <dbReference type="Proteomes" id="UP000587070"/>
    </source>
</evidence>
<accession>A0A840GBV5</accession>
<name>A0A840GBV5_RHOTE</name>
<sequence length="38" mass="4408">MHCISLTKLRSLLPFRRYRTLTITSSADGGWFIPRIAE</sequence>